<dbReference type="PANTHER" id="PTHR11662">
    <property type="entry name" value="SOLUTE CARRIER FAMILY 17"/>
    <property type="match status" value="1"/>
</dbReference>
<feature type="transmembrane region" description="Helical" evidence="7">
    <location>
        <begin position="305"/>
        <end position="322"/>
    </location>
</feature>
<keyword evidence="5 7" id="KW-0472">Membrane</keyword>
<feature type="transmembrane region" description="Helical" evidence="7">
    <location>
        <begin position="370"/>
        <end position="389"/>
    </location>
</feature>
<evidence type="ECO:0000256" key="5">
    <source>
        <dbReference type="ARBA" id="ARBA00023136"/>
    </source>
</evidence>
<dbReference type="AlphaFoldDB" id="A0A7W4PCM1"/>
<dbReference type="InterPro" id="IPR050382">
    <property type="entry name" value="MFS_Na/Anion_cotransporter"/>
</dbReference>
<feature type="domain" description="Major facilitator superfamily (MFS) profile" evidence="8">
    <location>
        <begin position="15"/>
        <end position="419"/>
    </location>
</feature>
<evidence type="ECO:0000256" key="6">
    <source>
        <dbReference type="SAM" id="MobiDB-lite"/>
    </source>
</evidence>
<evidence type="ECO:0000259" key="8">
    <source>
        <dbReference type="PROSITE" id="PS50850"/>
    </source>
</evidence>
<dbReference type="PROSITE" id="PS50850">
    <property type="entry name" value="MFS"/>
    <property type="match status" value="1"/>
</dbReference>
<sequence>MGGRTPRVARTGRLALALLVAGGALNYVDRATLAVANPLIRHDLGISVAAMGALLSAFLWAYALAQLPAGLLVDRLGPRRVLSAGLAVWSLAQCLGGLVTGFGAMFATRLLLGVGESPQSPASARVVRDWFAVPARGTATGIWNSASTLGSAISVPLLTVLMLSFGWRWMFGIMGVVGLVFAGLFWLLHRDPADIALTADERDYLRDDRHGVGRGPVSLREWRRLFAFRTTWGMMAGYFGCIYVLWIYNAWLPGYLEMDRHMSVARTGWIAAIPFLFGIAGSLCGGRLVDVLVRHGVSPVGSRKYPMILALLGTAGATLLAAEVASNAIAIGCISVAMFLLYVCTATGWAMAPVAAPGRCTASIGAMQNCGGYIGGAFAPVVTGLLGQATGSFRTALWAGAGVAILAALAYGVLIGDPIDEAALASETPTSAPSSRTGEDGTAWNPGVPAREPS</sequence>
<reference evidence="9 10" key="1">
    <citation type="submission" date="2020-04" db="EMBL/GenBank/DDBJ databases">
        <title>Description of novel Gluconacetobacter.</title>
        <authorList>
            <person name="Sombolestani A."/>
        </authorList>
    </citation>
    <scope>NUCLEOTIDE SEQUENCE [LARGE SCALE GENOMIC DNA]</scope>
    <source>
        <strain evidence="9 10">LMG 21311</strain>
    </source>
</reference>
<dbReference type="Proteomes" id="UP000555756">
    <property type="component" value="Unassembled WGS sequence"/>
</dbReference>
<organism evidence="9 10">
    <name type="scientific">Gluconacetobacter azotocaptans</name>
    <dbReference type="NCBI Taxonomy" id="142834"/>
    <lineage>
        <taxon>Bacteria</taxon>
        <taxon>Pseudomonadati</taxon>
        <taxon>Pseudomonadota</taxon>
        <taxon>Alphaproteobacteria</taxon>
        <taxon>Acetobacterales</taxon>
        <taxon>Acetobacteraceae</taxon>
        <taxon>Gluconacetobacter</taxon>
    </lineage>
</organism>
<feature type="compositionally biased region" description="Polar residues" evidence="6">
    <location>
        <begin position="427"/>
        <end position="436"/>
    </location>
</feature>
<accession>A0A7W4PCM1</accession>
<proteinExistence type="predicted"/>
<name>A0A7W4PCM1_9PROT</name>
<comment type="subcellular location">
    <subcellularLocation>
        <location evidence="1">Cell membrane</location>
        <topology evidence="1">Multi-pass membrane protein</topology>
    </subcellularLocation>
</comment>
<evidence type="ECO:0000256" key="1">
    <source>
        <dbReference type="ARBA" id="ARBA00004651"/>
    </source>
</evidence>
<keyword evidence="10" id="KW-1185">Reference proteome</keyword>
<feature type="transmembrane region" description="Helical" evidence="7">
    <location>
        <begin position="226"/>
        <end position="248"/>
    </location>
</feature>
<evidence type="ECO:0000256" key="2">
    <source>
        <dbReference type="ARBA" id="ARBA00022475"/>
    </source>
</evidence>
<dbReference type="InterPro" id="IPR011701">
    <property type="entry name" value="MFS"/>
</dbReference>
<evidence type="ECO:0000313" key="9">
    <source>
        <dbReference type="EMBL" id="MBB2188775.1"/>
    </source>
</evidence>
<dbReference type="GO" id="GO:0022857">
    <property type="term" value="F:transmembrane transporter activity"/>
    <property type="evidence" value="ECO:0007669"/>
    <property type="project" value="InterPro"/>
</dbReference>
<dbReference type="SUPFAM" id="SSF103473">
    <property type="entry name" value="MFS general substrate transporter"/>
    <property type="match status" value="1"/>
</dbReference>
<dbReference type="Gene3D" id="1.20.1250.20">
    <property type="entry name" value="MFS general substrate transporter like domains"/>
    <property type="match status" value="2"/>
</dbReference>
<keyword evidence="3 7" id="KW-0812">Transmembrane</keyword>
<dbReference type="InterPro" id="IPR020846">
    <property type="entry name" value="MFS_dom"/>
</dbReference>
<evidence type="ECO:0000313" key="10">
    <source>
        <dbReference type="Proteomes" id="UP000555756"/>
    </source>
</evidence>
<dbReference type="PANTHER" id="PTHR11662:SF399">
    <property type="entry name" value="FI19708P1-RELATED"/>
    <property type="match status" value="1"/>
</dbReference>
<feature type="transmembrane region" description="Helical" evidence="7">
    <location>
        <begin position="395"/>
        <end position="414"/>
    </location>
</feature>
<dbReference type="CDD" id="cd17319">
    <property type="entry name" value="MFS_ExuT_GudP_like"/>
    <property type="match status" value="1"/>
</dbReference>
<evidence type="ECO:0000256" key="7">
    <source>
        <dbReference type="SAM" id="Phobius"/>
    </source>
</evidence>
<feature type="transmembrane region" description="Helical" evidence="7">
    <location>
        <begin position="268"/>
        <end position="293"/>
    </location>
</feature>
<dbReference type="PIRSF" id="PIRSF002808">
    <property type="entry name" value="Hexose_phosphate_transp"/>
    <property type="match status" value="1"/>
</dbReference>
<dbReference type="EMBL" id="JABEQF010000002">
    <property type="protein sequence ID" value="MBB2188775.1"/>
    <property type="molecule type" value="Genomic_DNA"/>
</dbReference>
<dbReference type="GO" id="GO:0005886">
    <property type="term" value="C:plasma membrane"/>
    <property type="evidence" value="ECO:0007669"/>
    <property type="project" value="UniProtKB-SubCell"/>
</dbReference>
<dbReference type="InterPro" id="IPR036259">
    <property type="entry name" value="MFS_trans_sf"/>
</dbReference>
<evidence type="ECO:0000256" key="4">
    <source>
        <dbReference type="ARBA" id="ARBA00022989"/>
    </source>
</evidence>
<dbReference type="Pfam" id="PF07690">
    <property type="entry name" value="MFS_1"/>
    <property type="match status" value="1"/>
</dbReference>
<evidence type="ECO:0000256" key="3">
    <source>
        <dbReference type="ARBA" id="ARBA00022692"/>
    </source>
</evidence>
<feature type="transmembrane region" description="Helical" evidence="7">
    <location>
        <begin position="328"/>
        <end position="349"/>
    </location>
</feature>
<feature type="transmembrane region" description="Helical" evidence="7">
    <location>
        <begin position="46"/>
        <end position="65"/>
    </location>
</feature>
<comment type="caution">
    <text evidence="9">The sequence shown here is derived from an EMBL/GenBank/DDBJ whole genome shotgun (WGS) entry which is preliminary data.</text>
</comment>
<dbReference type="InterPro" id="IPR000849">
    <property type="entry name" value="Sugar_P_transporter"/>
</dbReference>
<keyword evidence="4 7" id="KW-1133">Transmembrane helix</keyword>
<feature type="region of interest" description="Disordered" evidence="6">
    <location>
        <begin position="425"/>
        <end position="454"/>
    </location>
</feature>
<gene>
    <name evidence="9" type="ORF">HLH34_02190</name>
</gene>
<feature type="transmembrane region" description="Helical" evidence="7">
    <location>
        <begin position="86"/>
        <end position="107"/>
    </location>
</feature>
<protein>
    <submittedName>
        <fullName evidence="9">MFS transporter</fullName>
    </submittedName>
</protein>
<feature type="transmembrane region" description="Helical" evidence="7">
    <location>
        <begin position="167"/>
        <end position="188"/>
    </location>
</feature>
<keyword evidence="2" id="KW-1003">Cell membrane</keyword>